<dbReference type="GO" id="GO:0004497">
    <property type="term" value="F:monooxygenase activity"/>
    <property type="evidence" value="ECO:0007669"/>
    <property type="project" value="UniProtKB-KW"/>
</dbReference>
<evidence type="ECO:0008006" key="9">
    <source>
        <dbReference type="Google" id="ProtNLM"/>
    </source>
</evidence>
<dbReference type="PRINTS" id="PR00385">
    <property type="entry name" value="P450"/>
</dbReference>
<evidence type="ECO:0000256" key="3">
    <source>
        <dbReference type="ARBA" id="ARBA00022723"/>
    </source>
</evidence>
<dbReference type="Pfam" id="PF00067">
    <property type="entry name" value="p450"/>
    <property type="match status" value="1"/>
</dbReference>
<protein>
    <recommendedName>
        <fullName evidence="9">Cytochrome P450</fullName>
    </recommendedName>
</protein>
<gene>
    <name evidence="7" type="ORF">K450DRAFT_232112</name>
</gene>
<dbReference type="InterPro" id="IPR001128">
    <property type="entry name" value="Cyt_P450"/>
</dbReference>
<evidence type="ECO:0000256" key="4">
    <source>
        <dbReference type="ARBA" id="ARBA00023004"/>
    </source>
</evidence>
<keyword evidence="3 5" id="KW-0479">Metal-binding</keyword>
<accession>A0AAD5EG00</accession>
<keyword evidence="4 5" id="KW-0408">Iron</keyword>
<dbReference type="Gene3D" id="1.10.630.10">
    <property type="entry name" value="Cytochrome P450"/>
    <property type="match status" value="1"/>
</dbReference>
<evidence type="ECO:0000256" key="2">
    <source>
        <dbReference type="ARBA" id="ARBA00010617"/>
    </source>
</evidence>
<sequence>MLAGSHSNEPFIKAASITVATLLSGYALYRLLAPKSTFDHLPNSTFVAPHSYIYDHKQREQDIYEEYPPFETVMIAGSKALLVNDPEYAHQALLRQDRYKPGHLYGRSPLISSFHSVLIGGANIANAAGEDWKHRRDVLVPHFQGRVLIPELFPFILRSTIDLVEEIRTHDGKAIDMDERFVTLTADIICEYIFGGVPDDGHLVFDNFSRPAAAIATIKLKHILKLFGIKGKSLLEIERNSEIIRGVIRGVKRGDRKRRNGSPTLVEEMLKLEEFQGPSGEERLVHELLIMIMAGHDTTAHSLTMIVYVLALHPECQQKIREEVNAIIFDDQGITASDMGKLKYTSAAIRESMRLHPVLSSLLLHAYEDTSLGNIQIPKGSTIEIPQVRIQRDPEIFKKPLAFKPERWLQEDLELQGDIEKVHGGKSQMANAFLAFSQGTHSCLGMNLANLELRVVTALLVKNFDIRYNGPVPEQKGFILRAKDSPLIEMHPRMSD</sequence>
<comment type="caution">
    <text evidence="7">The sequence shown here is derived from an EMBL/GenBank/DDBJ whole genome shotgun (WGS) entry which is preliminary data.</text>
</comment>
<dbReference type="SUPFAM" id="SSF48264">
    <property type="entry name" value="Cytochrome P450"/>
    <property type="match status" value="1"/>
</dbReference>
<dbReference type="PANTHER" id="PTHR24305:SF166">
    <property type="entry name" value="CYTOCHROME P450 12A4, MITOCHONDRIAL-RELATED"/>
    <property type="match status" value="1"/>
</dbReference>
<evidence type="ECO:0000256" key="1">
    <source>
        <dbReference type="ARBA" id="ARBA00001971"/>
    </source>
</evidence>
<reference evidence="7" key="1">
    <citation type="submission" date="2021-06" db="EMBL/GenBank/DDBJ databases">
        <authorList>
            <consortium name="DOE Joint Genome Institute"/>
            <person name="Mondo S.J."/>
            <person name="Amses K.R."/>
            <person name="Simmons D.R."/>
            <person name="Longcore J.E."/>
            <person name="Seto K."/>
            <person name="Alves G.H."/>
            <person name="Bonds A.E."/>
            <person name="Quandt C.A."/>
            <person name="Davis W.J."/>
            <person name="Chang Y."/>
            <person name="Letcher P.M."/>
            <person name="Powell M.J."/>
            <person name="Kuo A."/>
            <person name="Labutti K."/>
            <person name="Pangilinan J."/>
            <person name="Andreopoulos W."/>
            <person name="Tritt A."/>
            <person name="Riley R."/>
            <person name="Hundley H."/>
            <person name="Johnson J."/>
            <person name="Lipzen A."/>
            <person name="Barry K."/>
            <person name="Berbee M.L."/>
            <person name="Buchler N.E."/>
            <person name="Grigoriev I.V."/>
            <person name="Spatafora J.W."/>
            <person name="Stajich J.E."/>
            <person name="James T.Y."/>
        </authorList>
    </citation>
    <scope>NUCLEOTIDE SEQUENCE</scope>
    <source>
        <strain evidence="7">AG</strain>
    </source>
</reference>
<dbReference type="GO" id="GO:0005506">
    <property type="term" value="F:iron ion binding"/>
    <property type="evidence" value="ECO:0007669"/>
    <property type="project" value="InterPro"/>
</dbReference>
<reference evidence="7" key="2">
    <citation type="journal article" date="2022" name="Proc. Natl. Acad. Sci. U.S.A.">
        <title>Diploid-dominant life cycles characterize the early evolution of Fungi.</title>
        <authorList>
            <person name="Amses K.R."/>
            <person name="Simmons D.R."/>
            <person name="Longcore J.E."/>
            <person name="Mondo S.J."/>
            <person name="Seto K."/>
            <person name="Jeronimo G.H."/>
            <person name="Bonds A.E."/>
            <person name="Quandt C.A."/>
            <person name="Davis W.J."/>
            <person name="Chang Y."/>
            <person name="Federici B.A."/>
            <person name="Kuo A."/>
            <person name="LaButti K."/>
            <person name="Pangilinan J."/>
            <person name="Andreopoulos W."/>
            <person name="Tritt A."/>
            <person name="Riley R."/>
            <person name="Hundley H."/>
            <person name="Johnson J."/>
            <person name="Lipzen A."/>
            <person name="Barry K."/>
            <person name="Lang B.F."/>
            <person name="Cuomo C.A."/>
            <person name="Buchler N.E."/>
            <person name="Grigoriev I.V."/>
            <person name="Spatafora J.W."/>
            <person name="Stajich J.E."/>
            <person name="James T.Y."/>
        </authorList>
    </citation>
    <scope>NUCLEOTIDE SEQUENCE</scope>
    <source>
        <strain evidence="7">AG</strain>
    </source>
</reference>
<dbReference type="InterPro" id="IPR050121">
    <property type="entry name" value="Cytochrome_P450_monoxygenase"/>
</dbReference>
<dbReference type="GO" id="GO:0016705">
    <property type="term" value="F:oxidoreductase activity, acting on paired donors, with incorporation or reduction of molecular oxygen"/>
    <property type="evidence" value="ECO:0007669"/>
    <property type="project" value="InterPro"/>
</dbReference>
<dbReference type="RefSeq" id="XP_051446609.1">
    <property type="nucleotide sequence ID" value="XM_051587542.1"/>
</dbReference>
<evidence type="ECO:0000256" key="5">
    <source>
        <dbReference type="PIRSR" id="PIRSR602401-1"/>
    </source>
</evidence>
<keyword evidence="8" id="KW-1185">Reference proteome</keyword>
<evidence type="ECO:0000313" key="7">
    <source>
        <dbReference type="EMBL" id="KAI8581605.1"/>
    </source>
</evidence>
<dbReference type="PRINTS" id="PR00463">
    <property type="entry name" value="EP450I"/>
</dbReference>
<keyword evidence="5 6" id="KW-0349">Heme</keyword>
<proteinExistence type="inferred from homology"/>
<dbReference type="PROSITE" id="PS00086">
    <property type="entry name" value="CYTOCHROME_P450"/>
    <property type="match status" value="1"/>
</dbReference>
<dbReference type="GeneID" id="75912887"/>
<keyword evidence="6" id="KW-0560">Oxidoreductase</keyword>
<organism evidence="7 8">
    <name type="scientific">Umbelopsis ramanniana AG</name>
    <dbReference type="NCBI Taxonomy" id="1314678"/>
    <lineage>
        <taxon>Eukaryota</taxon>
        <taxon>Fungi</taxon>
        <taxon>Fungi incertae sedis</taxon>
        <taxon>Mucoromycota</taxon>
        <taxon>Mucoromycotina</taxon>
        <taxon>Umbelopsidomycetes</taxon>
        <taxon>Umbelopsidales</taxon>
        <taxon>Umbelopsidaceae</taxon>
        <taxon>Umbelopsis</taxon>
    </lineage>
</organism>
<keyword evidence="6" id="KW-0503">Monooxygenase</keyword>
<dbReference type="InterPro" id="IPR002401">
    <property type="entry name" value="Cyt_P450_E_grp-I"/>
</dbReference>
<feature type="binding site" description="axial binding residue" evidence="5">
    <location>
        <position position="443"/>
    </location>
    <ligand>
        <name>heme</name>
        <dbReference type="ChEBI" id="CHEBI:30413"/>
    </ligand>
    <ligandPart>
        <name>Fe</name>
        <dbReference type="ChEBI" id="CHEBI:18248"/>
    </ligandPart>
</feature>
<dbReference type="InterPro" id="IPR036396">
    <property type="entry name" value="Cyt_P450_sf"/>
</dbReference>
<comment type="similarity">
    <text evidence="2 6">Belongs to the cytochrome P450 family.</text>
</comment>
<evidence type="ECO:0000313" key="8">
    <source>
        <dbReference type="Proteomes" id="UP001206595"/>
    </source>
</evidence>
<comment type="cofactor">
    <cofactor evidence="1 5">
        <name>heme</name>
        <dbReference type="ChEBI" id="CHEBI:30413"/>
    </cofactor>
</comment>
<name>A0AAD5EG00_UMBRA</name>
<dbReference type="Proteomes" id="UP001206595">
    <property type="component" value="Unassembled WGS sequence"/>
</dbReference>
<dbReference type="InterPro" id="IPR017972">
    <property type="entry name" value="Cyt_P450_CS"/>
</dbReference>
<dbReference type="GO" id="GO:0020037">
    <property type="term" value="F:heme binding"/>
    <property type="evidence" value="ECO:0007669"/>
    <property type="project" value="InterPro"/>
</dbReference>
<dbReference type="CDD" id="cd00302">
    <property type="entry name" value="cytochrome_P450"/>
    <property type="match status" value="1"/>
</dbReference>
<dbReference type="EMBL" id="MU620905">
    <property type="protein sequence ID" value="KAI8581605.1"/>
    <property type="molecule type" value="Genomic_DNA"/>
</dbReference>
<evidence type="ECO:0000256" key="6">
    <source>
        <dbReference type="RuleBase" id="RU000461"/>
    </source>
</evidence>
<dbReference type="PANTHER" id="PTHR24305">
    <property type="entry name" value="CYTOCHROME P450"/>
    <property type="match status" value="1"/>
</dbReference>
<dbReference type="AlphaFoldDB" id="A0AAD5EG00"/>